<dbReference type="EMBL" id="KZ559118">
    <property type="protein sequence ID" value="PLB42168.1"/>
    <property type="molecule type" value="Genomic_DNA"/>
</dbReference>
<dbReference type="InterPro" id="IPR013083">
    <property type="entry name" value="Znf_RING/FYVE/PHD"/>
</dbReference>
<dbReference type="AlphaFoldDB" id="A0A2I2FNI8"/>
<dbReference type="Proteomes" id="UP000234585">
    <property type="component" value="Unassembled WGS sequence"/>
</dbReference>
<keyword evidence="2" id="KW-1185">Reference proteome</keyword>
<accession>A0A2I2FNI8</accession>
<protein>
    <recommendedName>
        <fullName evidence="3">PHD-type domain-containing protein</fullName>
    </recommendedName>
</protein>
<evidence type="ECO:0000313" key="2">
    <source>
        <dbReference type="Proteomes" id="UP000234585"/>
    </source>
</evidence>
<reference evidence="1 2" key="1">
    <citation type="submission" date="2017-12" db="EMBL/GenBank/DDBJ databases">
        <authorList>
            <consortium name="DOE Joint Genome Institute"/>
            <person name="Haridas S."/>
            <person name="Kjaerbolling I."/>
            <person name="Vesth T.C."/>
            <person name="Frisvad J.C."/>
            <person name="Nybo J.L."/>
            <person name="Theobald S."/>
            <person name="Kuo A."/>
            <person name="Bowyer P."/>
            <person name="Matsuda Y."/>
            <person name="Mondo S."/>
            <person name="Lyhne E.K."/>
            <person name="Kogle M.E."/>
            <person name="Clum A."/>
            <person name="Lipzen A."/>
            <person name="Salamov A."/>
            <person name="Ngan C.Y."/>
            <person name="Daum C."/>
            <person name="Chiniquy J."/>
            <person name="Barry K."/>
            <person name="LaButti K."/>
            <person name="Simmons B.A."/>
            <person name="Magnuson J.K."/>
            <person name="Mortensen U.H."/>
            <person name="Larsen T.O."/>
            <person name="Grigoriev I.V."/>
            <person name="Baker S.E."/>
            <person name="Andersen M.R."/>
            <person name="Nordberg H.P."/>
            <person name="Cantor M.N."/>
            <person name="Hua S.X."/>
        </authorList>
    </citation>
    <scope>NUCLEOTIDE SEQUENCE [LARGE SCALE GENOMIC DNA]</scope>
    <source>
        <strain evidence="1 2">CBS 102.13</strain>
    </source>
</reference>
<name>A0A2I2FNI8_ASPCN</name>
<dbReference type="Gene3D" id="3.30.40.10">
    <property type="entry name" value="Zinc/RING finger domain, C3HC4 (zinc finger)"/>
    <property type="match status" value="1"/>
</dbReference>
<gene>
    <name evidence="1" type="ORF">BDW47DRAFT_131441</name>
</gene>
<dbReference type="SUPFAM" id="SSF57903">
    <property type="entry name" value="FYVE/PHD zinc finger"/>
    <property type="match status" value="1"/>
</dbReference>
<sequence length="508" mass="57765">MTKGLWNLHVDGKWYRWFHPPRGHSHSPDVPSILKTVRKILSGSNNFKWEIVPFPTPLHFQLDIVYTVDRDAGHITVTRWRSVDGDLYPRAQRATLICVQETSLGTLEALLEDVVEIHKHYNHSPSNAHDEVGVQHLLKSFGIEPMNPAPLNELQFKVFTDFILTWRFYLGDFSTWERSFSLFSKLAIGLLRIAAWDLEIRNTDYQDTTTLSFLPGWKAPTNDVFWFHKFLVVCCSSDEIRTSVATKTGHFVSHSNGQPVTVHGIAITLRHVALFEIRNGDIILSPPIPLVTNESSMCCSPGFRLLAYIFTSNHRKVLSEHWGVPIPTELLEMIIKASAPRPKDLLSMAQASALLEQWYYYSILRINGINMHKYPLSIPCCGERHTPDTIGIYCSVCYAWFHTECAYPSSDMSSETDKYICSGCQESRPCAVLESAGIHQAYRAKRERKACSVVHDGKATDFHLRPCKPTRYFPDTWHMFGLAAPAPKRADYTIYFSGVFSGLAYGFD</sequence>
<dbReference type="CDD" id="cd15517">
    <property type="entry name" value="PHD_TCF19_like"/>
    <property type="match status" value="1"/>
</dbReference>
<organism evidence="1 2">
    <name type="scientific">Aspergillus candidus</name>
    <dbReference type="NCBI Taxonomy" id="41067"/>
    <lineage>
        <taxon>Eukaryota</taxon>
        <taxon>Fungi</taxon>
        <taxon>Dikarya</taxon>
        <taxon>Ascomycota</taxon>
        <taxon>Pezizomycotina</taxon>
        <taxon>Eurotiomycetes</taxon>
        <taxon>Eurotiomycetidae</taxon>
        <taxon>Eurotiales</taxon>
        <taxon>Aspergillaceae</taxon>
        <taxon>Aspergillus</taxon>
        <taxon>Aspergillus subgen. Circumdati</taxon>
    </lineage>
</organism>
<dbReference type="RefSeq" id="XP_024676180.1">
    <property type="nucleotide sequence ID" value="XM_024817311.1"/>
</dbReference>
<dbReference type="OrthoDB" id="1928087at2759"/>
<dbReference type="GeneID" id="36524471"/>
<evidence type="ECO:0008006" key="3">
    <source>
        <dbReference type="Google" id="ProtNLM"/>
    </source>
</evidence>
<proteinExistence type="predicted"/>
<evidence type="ECO:0000313" key="1">
    <source>
        <dbReference type="EMBL" id="PLB42168.1"/>
    </source>
</evidence>
<dbReference type="InterPro" id="IPR011011">
    <property type="entry name" value="Znf_FYVE_PHD"/>
</dbReference>